<protein>
    <submittedName>
        <fullName evidence="1">Uncharacterized protein</fullName>
    </submittedName>
</protein>
<organism evidence="1">
    <name type="scientific">Arion vulgaris</name>
    <dbReference type="NCBI Taxonomy" id="1028688"/>
    <lineage>
        <taxon>Eukaryota</taxon>
        <taxon>Metazoa</taxon>
        <taxon>Spiralia</taxon>
        <taxon>Lophotrochozoa</taxon>
        <taxon>Mollusca</taxon>
        <taxon>Gastropoda</taxon>
        <taxon>Heterobranchia</taxon>
        <taxon>Euthyneura</taxon>
        <taxon>Panpulmonata</taxon>
        <taxon>Eupulmonata</taxon>
        <taxon>Stylommatophora</taxon>
        <taxon>Helicina</taxon>
        <taxon>Arionoidea</taxon>
        <taxon>Arionidae</taxon>
        <taxon>Arion</taxon>
    </lineage>
</organism>
<dbReference type="EMBL" id="HACG01023213">
    <property type="protein sequence ID" value="CEK70078.1"/>
    <property type="molecule type" value="Transcribed_RNA"/>
</dbReference>
<reference evidence="1" key="1">
    <citation type="submission" date="2014-12" db="EMBL/GenBank/DDBJ databases">
        <title>Insight into the proteome of Arion vulgaris.</title>
        <authorList>
            <person name="Aradska J."/>
            <person name="Bulat T."/>
            <person name="Smidak R."/>
            <person name="Sarate P."/>
            <person name="Gangsoo J."/>
            <person name="Sialana F."/>
            <person name="Bilban M."/>
            <person name="Lubec G."/>
        </authorList>
    </citation>
    <scope>NUCLEOTIDE SEQUENCE</scope>
    <source>
        <tissue evidence="1">Skin</tissue>
    </source>
</reference>
<evidence type="ECO:0000313" key="1">
    <source>
        <dbReference type="EMBL" id="CEK70078.1"/>
    </source>
</evidence>
<name>A0A0B6ZNG0_9EUPU</name>
<feature type="non-terminal residue" evidence="1">
    <location>
        <position position="1"/>
    </location>
</feature>
<sequence>LPTCPTPPVLRHLSYAALKSGTTGSSNNSLKKLYSKVVKKFVCTYQGCRFESGQSHIRNFFSELPRIDAGAMECVISATLTIVSMPKLLRGSDR</sequence>
<dbReference type="AlphaFoldDB" id="A0A0B6ZNG0"/>
<gene>
    <name evidence="1" type="primary">ORF72748</name>
</gene>
<accession>A0A0B6ZNG0</accession>
<proteinExistence type="predicted"/>